<feature type="domain" description="TadE-like" evidence="2">
    <location>
        <begin position="7"/>
        <end position="49"/>
    </location>
</feature>
<evidence type="ECO:0000313" key="3">
    <source>
        <dbReference type="EMBL" id="MVW62783.1"/>
    </source>
</evidence>
<proteinExistence type="predicted"/>
<keyword evidence="1" id="KW-1133">Transmembrane helix</keyword>
<name>A0A7X3G375_9BURK</name>
<keyword evidence="1" id="KW-0812">Transmembrane</keyword>
<sequence length="193" mass="20907">MRAAQSGVAAVEFALVGLLFFTVVFGTIEIARVMYMYNTLAEVTRSAARAAANIDWRDTAELDRAKQHAIFRDSPGELPFGAPITDQHIRIDYLYLKQDGTTTYEPISAGSMPGSPGRNRLNCLTNPYGSATGPSNTCIRIVRARICKPDTDCEAVDYQILIPLVNLGVKLPISTTLVSAETLGYHAGDPVSP</sequence>
<dbReference type="EMBL" id="WSES01000007">
    <property type="protein sequence ID" value="MVW62783.1"/>
    <property type="molecule type" value="Genomic_DNA"/>
</dbReference>
<keyword evidence="1" id="KW-0472">Membrane</keyword>
<reference evidence="3 4" key="1">
    <citation type="submission" date="2019-12" db="EMBL/GenBank/DDBJ databases">
        <authorList>
            <person name="Li C."/>
            <person name="Zhao J."/>
        </authorList>
    </citation>
    <scope>NUCLEOTIDE SEQUENCE [LARGE SCALE GENOMIC DNA]</scope>
    <source>
        <strain evidence="3 4">NEAU-DD11</strain>
    </source>
</reference>
<gene>
    <name evidence="3" type="ORF">GPY61_22900</name>
</gene>
<dbReference type="Proteomes" id="UP000443353">
    <property type="component" value="Unassembled WGS sequence"/>
</dbReference>
<comment type="caution">
    <text evidence="3">The sequence shown here is derived from an EMBL/GenBank/DDBJ whole genome shotgun (WGS) entry which is preliminary data.</text>
</comment>
<keyword evidence="4" id="KW-1185">Reference proteome</keyword>
<evidence type="ECO:0000259" key="2">
    <source>
        <dbReference type="Pfam" id="PF07811"/>
    </source>
</evidence>
<evidence type="ECO:0000256" key="1">
    <source>
        <dbReference type="SAM" id="Phobius"/>
    </source>
</evidence>
<dbReference type="Pfam" id="PF07811">
    <property type="entry name" value="TadE"/>
    <property type="match status" value="1"/>
</dbReference>
<evidence type="ECO:0000313" key="4">
    <source>
        <dbReference type="Proteomes" id="UP000443353"/>
    </source>
</evidence>
<dbReference type="InterPro" id="IPR012495">
    <property type="entry name" value="TadE-like_dom"/>
</dbReference>
<accession>A0A7X3G375</accession>
<feature type="transmembrane region" description="Helical" evidence="1">
    <location>
        <begin position="6"/>
        <end position="28"/>
    </location>
</feature>
<organism evidence="3 4">
    <name type="scientific">Massilia cellulosiltytica</name>
    <dbReference type="NCBI Taxonomy" id="2683234"/>
    <lineage>
        <taxon>Bacteria</taxon>
        <taxon>Pseudomonadati</taxon>
        <taxon>Pseudomonadota</taxon>
        <taxon>Betaproteobacteria</taxon>
        <taxon>Burkholderiales</taxon>
        <taxon>Oxalobacteraceae</taxon>
        <taxon>Telluria group</taxon>
        <taxon>Massilia</taxon>
    </lineage>
</organism>
<dbReference type="AlphaFoldDB" id="A0A7X3G375"/>
<protein>
    <submittedName>
        <fullName evidence="3">Pilus assembly protein</fullName>
    </submittedName>
</protein>